<proteinExistence type="predicted"/>
<sequence>MDVFLLCSVITLFVLVLSGTALGFWIVQDLRAEMERHHPPNDGSMSARISEIPPKLDSSYKVQDFAYLTATDNELKNASMEWAPILYRNGSTVGSSYSYDAKNAVLKVNKEATYFLYTQLNLTCVQRCGEGTLSITFMGDMNNELMTCSLHLQMNHSQHVVKKCWTVIPHLSKGSQLMARMHGSVKPDGWKLEHNYSGFGMFMVD</sequence>
<dbReference type="PANTHER" id="PTHR15153">
    <property type="entry name" value="TUMOR NECROSIS FACTOR LIGAND SUPERFAMILY MEMBER 9"/>
    <property type="match status" value="1"/>
</dbReference>
<evidence type="ECO:0000313" key="2">
    <source>
        <dbReference type="Proteomes" id="UP001274896"/>
    </source>
</evidence>
<gene>
    <name evidence="1" type="ORF">QTP70_024363</name>
</gene>
<dbReference type="AlphaFoldDB" id="A0AAE0PZY8"/>
<dbReference type="EMBL" id="JAUCMX010000025">
    <property type="protein sequence ID" value="KAK3510905.1"/>
    <property type="molecule type" value="Genomic_DNA"/>
</dbReference>
<reference evidence="1" key="1">
    <citation type="submission" date="2023-06" db="EMBL/GenBank/DDBJ databases">
        <title>Male Hemibagrus guttatus genome.</title>
        <authorList>
            <person name="Bian C."/>
        </authorList>
    </citation>
    <scope>NUCLEOTIDE SEQUENCE</scope>
    <source>
        <strain evidence="1">Male_cb2023</strain>
        <tissue evidence="1">Muscle</tissue>
    </source>
</reference>
<evidence type="ECO:0008006" key="3">
    <source>
        <dbReference type="Google" id="ProtNLM"/>
    </source>
</evidence>
<name>A0AAE0PZY8_9TELE</name>
<dbReference type="PANTHER" id="PTHR15153:SF0">
    <property type="entry name" value="TUMOR NECROSIS FACTOR LIGAND SUPERFAMILY MEMBER 9"/>
    <property type="match status" value="1"/>
</dbReference>
<dbReference type="GO" id="GO:0032813">
    <property type="term" value="F:tumor necrosis factor receptor superfamily binding"/>
    <property type="evidence" value="ECO:0007669"/>
    <property type="project" value="InterPro"/>
</dbReference>
<protein>
    <recommendedName>
        <fullName evidence="3">TNF family profile domain-containing protein</fullName>
    </recommendedName>
</protein>
<dbReference type="GO" id="GO:0005886">
    <property type="term" value="C:plasma membrane"/>
    <property type="evidence" value="ECO:0007669"/>
    <property type="project" value="TreeGrafter"/>
</dbReference>
<dbReference type="SUPFAM" id="SSF49842">
    <property type="entry name" value="TNF-like"/>
    <property type="match status" value="1"/>
</dbReference>
<dbReference type="InterPro" id="IPR042373">
    <property type="entry name" value="TNFSF9"/>
</dbReference>
<dbReference type="GO" id="GO:0042104">
    <property type="term" value="P:positive regulation of activated T cell proliferation"/>
    <property type="evidence" value="ECO:0007669"/>
    <property type="project" value="TreeGrafter"/>
</dbReference>
<comment type="caution">
    <text evidence="1">The sequence shown here is derived from an EMBL/GenBank/DDBJ whole genome shotgun (WGS) entry which is preliminary data.</text>
</comment>
<accession>A0AAE0PZY8</accession>
<dbReference type="Gene3D" id="2.60.120.40">
    <property type="match status" value="1"/>
</dbReference>
<evidence type="ECO:0000313" key="1">
    <source>
        <dbReference type="EMBL" id="KAK3510905.1"/>
    </source>
</evidence>
<dbReference type="Proteomes" id="UP001274896">
    <property type="component" value="Unassembled WGS sequence"/>
</dbReference>
<keyword evidence="2" id="KW-1185">Reference proteome</keyword>
<dbReference type="GO" id="GO:0045585">
    <property type="term" value="P:positive regulation of cytotoxic T cell differentiation"/>
    <property type="evidence" value="ECO:0007669"/>
    <property type="project" value="TreeGrafter"/>
</dbReference>
<dbReference type="InterPro" id="IPR008983">
    <property type="entry name" value="Tumour_necrosis_fac-like_dom"/>
</dbReference>
<organism evidence="1 2">
    <name type="scientific">Hemibagrus guttatus</name>
    <dbReference type="NCBI Taxonomy" id="175788"/>
    <lineage>
        <taxon>Eukaryota</taxon>
        <taxon>Metazoa</taxon>
        <taxon>Chordata</taxon>
        <taxon>Craniata</taxon>
        <taxon>Vertebrata</taxon>
        <taxon>Euteleostomi</taxon>
        <taxon>Actinopterygii</taxon>
        <taxon>Neopterygii</taxon>
        <taxon>Teleostei</taxon>
        <taxon>Ostariophysi</taxon>
        <taxon>Siluriformes</taxon>
        <taxon>Bagridae</taxon>
        <taxon>Hemibagrus</taxon>
    </lineage>
</organism>